<evidence type="ECO:0000259" key="6">
    <source>
        <dbReference type="PROSITE" id="PS50255"/>
    </source>
</evidence>
<dbReference type="PROSITE" id="PS00191">
    <property type="entry name" value="CYTOCHROME_B5_1"/>
    <property type="match status" value="1"/>
</dbReference>
<evidence type="ECO:0000256" key="3">
    <source>
        <dbReference type="ARBA" id="ARBA00023004"/>
    </source>
</evidence>
<comment type="similarity">
    <text evidence="4">Belongs to the cytochrome b5 family.</text>
</comment>
<dbReference type="GeneID" id="63727977"/>
<dbReference type="GO" id="GO:0020037">
    <property type="term" value="F:heme binding"/>
    <property type="evidence" value="ECO:0007669"/>
    <property type="project" value="UniProtKB-UniRule"/>
</dbReference>
<dbReference type="Pfam" id="PF00173">
    <property type="entry name" value="Cyt-b5"/>
    <property type="match status" value="1"/>
</dbReference>
<keyword evidence="3 4" id="KW-0408">Iron</keyword>
<dbReference type="OrthoDB" id="432299at2759"/>
<protein>
    <recommendedName>
        <fullName evidence="6">Cytochrome b5 heme-binding domain-containing protein</fullName>
    </recommendedName>
</protein>
<feature type="compositionally biased region" description="Polar residues" evidence="5">
    <location>
        <begin position="110"/>
        <end position="119"/>
    </location>
</feature>
<evidence type="ECO:0000256" key="2">
    <source>
        <dbReference type="ARBA" id="ARBA00022723"/>
    </source>
</evidence>
<dbReference type="PANTHER" id="PTHR46237">
    <property type="entry name" value="CYTOCHROME B5 REDUCTASE 4 FAMILY MEMBER"/>
    <property type="match status" value="1"/>
</dbReference>
<proteinExistence type="inferred from homology"/>
<feature type="compositionally biased region" description="Polar residues" evidence="5">
    <location>
        <begin position="175"/>
        <end position="186"/>
    </location>
</feature>
<evidence type="ECO:0000256" key="4">
    <source>
        <dbReference type="RuleBase" id="RU362121"/>
    </source>
</evidence>
<dbReference type="InterPro" id="IPR036400">
    <property type="entry name" value="Cyt_B5-like_heme/steroid_sf"/>
</dbReference>
<dbReference type="GO" id="GO:0046872">
    <property type="term" value="F:metal ion binding"/>
    <property type="evidence" value="ECO:0007669"/>
    <property type="project" value="UniProtKB-UniRule"/>
</dbReference>
<keyword evidence="8" id="KW-1185">Reference proteome</keyword>
<feature type="domain" description="Cytochrome b5 heme-binding" evidence="6">
    <location>
        <begin position="279"/>
        <end position="357"/>
    </location>
</feature>
<organism evidence="7 8">
    <name type="scientific">Aspergillus versicolor CBS 583.65</name>
    <dbReference type="NCBI Taxonomy" id="1036611"/>
    <lineage>
        <taxon>Eukaryota</taxon>
        <taxon>Fungi</taxon>
        <taxon>Dikarya</taxon>
        <taxon>Ascomycota</taxon>
        <taxon>Pezizomycotina</taxon>
        <taxon>Eurotiomycetes</taxon>
        <taxon>Eurotiomycetidae</taxon>
        <taxon>Eurotiales</taxon>
        <taxon>Aspergillaceae</taxon>
        <taxon>Aspergillus</taxon>
        <taxon>Aspergillus subgen. Nidulantes</taxon>
    </lineage>
</organism>
<dbReference type="SUPFAM" id="SSF55856">
    <property type="entry name" value="Cytochrome b5-like heme/steroid binding domain"/>
    <property type="match status" value="1"/>
</dbReference>
<keyword evidence="1 4" id="KW-0349">Heme</keyword>
<feature type="region of interest" description="Disordered" evidence="5">
    <location>
        <begin position="21"/>
        <end position="236"/>
    </location>
</feature>
<dbReference type="AlphaFoldDB" id="A0A1L9PLM2"/>
<dbReference type="FunFam" id="3.10.120.10:FF:000001">
    <property type="entry name" value="Cytochrome b5 reductase 4"/>
    <property type="match status" value="1"/>
</dbReference>
<dbReference type="VEuPathDB" id="FungiDB:ASPVEDRAFT_41932"/>
<feature type="compositionally biased region" description="Polar residues" evidence="5">
    <location>
        <begin position="223"/>
        <end position="235"/>
    </location>
</feature>
<dbReference type="InterPro" id="IPR051872">
    <property type="entry name" value="Cytochrome_b5/Flavoprotein_Rdt"/>
</dbReference>
<evidence type="ECO:0000256" key="1">
    <source>
        <dbReference type="ARBA" id="ARBA00022617"/>
    </source>
</evidence>
<dbReference type="PROSITE" id="PS50255">
    <property type="entry name" value="CYTOCHROME_B5_2"/>
    <property type="match status" value="1"/>
</dbReference>
<gene>
    <name evidence="7" type="ORF">ASPVEDRAFT_41932</name>
</gene>
<dbReference type="RefSeq" id="XP_040668199.1">
    <property type="nucleotide sequence ID" value="XM_040812466.1"/>
</dbReference>
<evidence type="ECO:0000256" key="5">
    <source>
        <dbReference type="SAM" id="MobiDB-lite"/>
    </source>
</evidence>
<dbReference type="Proteomes" id="UP000184073">
    <property type="component" value="Unassembled WGS sequence"/>
</dbReference>
<keyword evidence="2 4" id="KW-0479">Metal-binding</keyword>
<dbReference type="GO" id="GO:0005737">
    <property type="term" value="C:cytoplasm"/>
    <property type="evidence" value="ECO:0007669"/>
    <property type="project" value="TreeGrafter"/>
</dbReference>
<feature type="compositionally biased region" description="Basic and acidic residues" evidence="5">
    <location>
        <begin position="31"/>
        <end position="57"/>
    </location>
</feature>
<dbReference type="Gene3D" id="3.10.120.10">
    <property type="entry name" value="Cytochrome b5-like heme/steroid binding domain"/>
    <property type="match status" value="1"/>
</dbReference>
<dbReference type="InterPro" id="IPR001199">
    <property type="entry name" value="Cyt_B5-like_heme/steroid-bd"/>
</dbReference>
<evidence type="ECO:0000313" key="8">
    <source>
        <dbReference type="Proteomes" id="UP000184073"/>
    </source>
</evidence>
<dbReference type="EMBL" id="KV878129">
    <property type="protein sequence ID" value="OJJ02437.1"/>
    <property type="molecule type" value="Genomic_DNA"/>
</dbReference>
<dbReference type="GO" id="GO:0004128">
    <property type="term" value="F:cytochrome-b5 reductase activity, acting on NAD(P)H"/>
    <property type="evidence" value="ECO:0007669"/>
    <property type="project" value="TreeGrafter"/>
</dbReference>
<dbReference type="STRING" id="1036611.A0A1L9PLM2"/>
<sequence length="373" mass="39797">MGWVGAATVVATTCFILYRHPPASWFPEPTAADRSRPEPASEEKEEKAAPRAARDEEPAPSITPESQPTAPEDDPTEESQTTPKASASSIPALDVPSFQLNDGETDKKSLVTQKAQQDKTPQITIPSPEPPSTTPSAPLNIMAKPSPSPSTQPPVAKDASLMPPPPPPSRLQPPTLQKQSRPQPQNSLSPPAGRLPPPRPSASNTLSPPPSAASSLRVPQGSRPASNMNSLSPTPVTFKPIKKASKRAVLEPGFSPLDWAALTSNPNHKLRGANLPPTLIKVTPSMLKSQNGRKGSDAWTSYQGKVYNISPYLPFHPGGKGELLRGAGKDSGKLFLEIHPWVNWDAILGECCVGILVSEHEAVETENQLDAMD</sequence>
<dbReference type="SMART" id="SM01117">
    <property type="entry name" value="Cyt-b5"/>
    <property type="match status" value="1"/>
</dbReference>
<feature type="compositionally biased region" description="Pro residues" evidence="5">
    <location>
        <begin position="162"/>
        <end position="171"/>
    </location>
</feature>
<name>A0A1L9PLM2_ASPVE</name>
<dbReference type="PANTHER" id="PTHR46237:SF1">
    <property type="entry name" value="CYTOCHROME B5 REDUCTASE 4"/>
    <property type="match status" value="1"/>
</dbReference>
<feature type="compositionally biased region" description="Polar residues" evidence="5">
    <location>
        <begin position="78"/>
        <end position="89"/>
    </location>
</feature>
<dbReference type="InterPro" id="IPR018506">
    <property type="entry name" value="Cyt_B5_heme-BS"/>
</dbReference>
<reference evidence="8" key="1">
    <citation type="journal article" date="2017" name="Genome Biol.">
        <title>Comparative genomics reveals high biological diversity and specific adaptations in the industrially and medically important fungal genus Aspergillus.</title>
        <authorList>
            <person name="de Vries R.P."/>
            <person name="Riley R."/>
            <person name="Wiebenga A."/>
            <person name="Aguilar-Osorio G."/>
            <person name="Amillis S."/>
            <person name="Uchima C.A."/>
            <person name="Anderluh G."/>
            <person name="Asadollahi M."/>
            <person name="Askin M."/>
            <person name="Barry K."/>
            <person name="Battaglia E."/>
            <person name="Bayram O."/>
            <person name="Benocci T."/>
            <person name="Braus-Stromeyer S.A."/>
            <person name="Caldana C."/>
            <person name="Canovas D."/>
            <person name="Cerqueira G.C."/>
            <person name="Chen F."/>
            <person name="Chen W."/>
            <person name="Choi C."/>
            <person name="Clum A."/>
            <person name="Dos Santos R.A."/>
            <person name="Damasio A.R."/>
            <person name="Diallinas G."/>
            <person name="Emri T."/>
            <person name="Fekete E."/>
            <person name="Flipphi M."/>
            <person name="Freyberg S."/>
            <person name="Gallo A."/>
            <person name="Gournas C."/>
            <person name="Habgood R."/>
            <person name="Hainaut M."/>
            <person name="Harispe M.L."/>
            <person name="Henrissat B."/>
            <person name="Hilden K.S."/>
            <person name="Hope R."/>
            <person name="Hossain A."/>
            <person name="Karabika E."/>
            <person name="Karaffa L."/>
            <person name="Karanyi Z."/>
            <person name="Krasevec N."/>
            <person name="Kuo A."/>
            <person name="Kusch H."/>
            <person name="LaButti K."/>
            <person name="Lagendijk E.L."/>
            <person name="Lapidus A."/>
            <person name="Levasseur A."/>
            <person name="Lindquist E."/>
            <person name="Lipzen A."/>
            <person name="Logrieco A.F."/>
            <person name="MacCabe A."/>
            <person name="Maekelae M.R."/>
            <person name="Malavazi I."/>
            <person name="Melin P."/>
            <person name="Meyer V."/>
            <person name="Mielnichuk N."/>
            <person name="Miskei M."/>
            <person name="Molnar A.P."/>
            <person name="Mule G."/>
            <person name="Ngan C.Y."/>
            <person name="Orejas M."/>
            <person name="Orosz E."/>
            <person name="Ouedraogo J.P."/>
            <person name="Overkamp K.M."/>
            <person name="Park H.-S."/>
            <person name="Perrone G."/>
            <person name="Piumi F."/>
            <person name="Punt P.J."/>
            <person name="Ram A.F."/>
            <person name="Ramon A."/>
            <person name="Rauscher S."/>
            <person name="Record E."/>
            <person name="Riano-Pachon D.M."/>
            <person name="Robert V."/>
            <person name="Roehrig J."/>
            <person name="Ruller R."/>
            <person name="Salamov A."/>
            <person name="Salih N.S."/>
            <person name="Samson R.A."/>
            <person name="Sandor E."/>
            <person name="Sanguinetti M."/>
            <person name="Schuetze T."/>
            <person name="Sepcic K."/>
            <person name="Shelest E."/>
            <person name="Sherlock G."/>
            <person name="Sophianopoulou V."/>
            <person name="Squina F.M."/>
            <person name="Sun H."/>
            <person name="Susca A."/>
            <person name="Todd R.B."/>
            <person name="Tsang A."/>
            <person name="Unkles S.E."/>
            <person name="van de Wiele N."/>
            <person name="van Rossen-Uffink D."/>
            <person name="Oliveira J.V."/>
            <person name="Vesth T.C."/>
            <person name="Visser J."/>
            <person name="Yu J.-H."/>
            <person name="Zhou M."/>
            <person name="Andersen M.R."/>
            <person name="Archer D.B."/>
            <person name="Baker S.E."/>
            <person name="Benoit I."/>
            <person name="Brakhage A.A."/>
            <person name="Braus G.H."/>
            <person name="Fischer R."/>
            <person name="Frisvad J.C."/>
            <person name="Goldman G.H."/>
            <person name="Houbraken J."/>
            <person name="Oakley B."/>
            <person name="Pocsi I."/>
            <person name="Scazzocchio C."/>
            <person name="Seiboth B."/>
            <person name="vanKuyk P.A."/>
            <person name="Wortman J."/>
            <person name="Dyer P.S."/>
            <person name="Grigoriev I.V."/>
        </authorList>
    </citation>
    <scope>NUCLEOTIDE SEQUENCE [LARGE SCALE GENOMIC DNA]</scope>
    <source>
        <strain evidence="8">CBS 583.65</strain>
    </source>
</reference>
<accession>A0A1L9PLM2</accession>
<evidence type="ECO:0000313" key="7">
    <source>
        <dbReference type="EMBL" id="OJJ02437.1"/>
    </source>
</evidence>